<sequence>MSSVFERIDLLVEQASALEPWTGSFDKQTLLKLLEEELGDPMALDQWVNKGPIQTRAIALSPVLHVVSGNTPHAAFQTVFRGLLLGCENWVKIPSAGLPEFEEWVAGLPPELAQWIELRRDLPSAWLNPAAAVIYGGADTIETFRNLLPAATRRIEHGPKLSIGVVFEPNQEAAGKIATDILRHDQRGCLSVQAIFVDGSEHELMQFGDWLADELAAYRRREARPFPSLSDSGAVSNTREIARFRQANGDEVRLWESHGSTDWTVLYEREPELAPGPLNGFVKLHPFPKSGQKAALGQEVEHVSTVVIHPFSVKSVDSLGDLQPPRICAAGMAQEPTIFWNADGEKPLASLVRWRDLG</sequence>
<evidence type="ECO:0000313" key="3">
    <source>
        <dbReference type="Proteomes" id="UP000603141"/>
    </source>
</evidence>
<evidence type="ECO:0000256" key="1">
    <source>
        <dbReference type="ARBA" id="ARBA00022857"/>
    </source>
</evidence>
<evidence type="ECO:0000313" key="2">
    <source>
        <dbReference type="EMBL" id="MBK1883286.1"/>
    </source>
</evidence>
<reference evidence="2" key="1">
    <citation type="submission" date="2021-01" db="EMBL/GenBank/DDBJ databases">
        <title>Modified the classification status of verrucomicrobia.</title>
        <authorList>
            <person name="Feng X."/>
        </authorList>
    </citation>
    <scope>NUCLEOTIDE SEQUENCE</scope>
    <source>
        <strain evidence="2">KCTC 22041</strain>
    </source>
</reference>
<keyword evidence="3" id="KW-1185">Reference proteome</keyword>
<dbReference type="Pfam" id="PF05893">
    <property type="entry name" value="LuxC"/>
    <property type="match status" value="2"/>
</dbReference>
<dbReference type="GO" id="GO:0008218">
    <property type="term" value="P:bioluminescence"/>
    <property type="evidence" value="ECO:0007669"/>
    <property type="project" value="InterPro"/>
</dbReference>
<dbReference type="Proteomes" id="UP000603141">
    <property type="component" value="Unassembled WGS sequence"/>
</dbReference>
<keyword evidence="1" id="KW-0521">NADP</keyword>
<accession>A0A934S632</accession>
<dbReference type="InterPro" id="IPR008670">
    <property type="entry name" value="CoA_reduct_LuxC"/>
</dbReference>
<gene>
    <name evidence="2" type="ORF">JIN85_12740</name>
</gene>
<dbReference type="RefSeq" id="WP_200271251.1">
    <property type="nucleotide sequence ID" value="NZ_JAENIJ010000019.1"/>
</dbReference>
<evidence type="ECO:0008006" key="4">
    <source>
        <dbReference type="Google" id="ProtNLM"/>
    </source>
</evidence>
<dbReference type="EMBL" id="JAENIJ010000019">
    <property type="protein sequence ID" value="MBK1883286.1"/>
    <property type="molecule type" value="Genomic_DNA"/>
</dbReference>
<proteinExistence type="predicted"/>
<protein>
    <recommendedName>
        <fullName evidence="4">Acyl-CoA reductase</fullName>
    </recommendedName>
</protein>
<name>A0A934S632_9BACT</name>
<organism evidence="2 3">
    <name type="scientific">Luteolibacter pohnpeiensis</name>
    <dbReference type="NCBI Taxonomy" id="454153"/>
    <lineage>
        <taxon>Bacteria</taxon>
        <taxon>Pseudomonadati</taxon>
        <taxon>Verrucomicrobiota</taxon>
        <taxon>Verrucomicrobiia</taxon>
        <taxon>Verrucomicrobiales</taxon>
        <taxon>Verrucomicrobiaceae</taxon>
        <taxon>Luteolibacter</taxon>
    </lineage>
</organism>
<dbReference type="AlphaFoldDB" id="A0A934S632"/>
<dbReference type="GO" id="GO:0003995">
    <property type="term" value="F:acyl-CoA dehydrogenase activity"/>
    <property type="evidence" value="ECO:0007669"/>
    <property type="project" value="InterPro"/>
</dbReference>
<comment type="caution">
    <text evidence="2">The sequence shown here is derived from an EMBL/GenBank/DDBJ whole genome shotgun (WGS) entry which is preliminary data.</text>
</comment>